<dbReference type="InterPro" id="IPR013424">
    <property type="entry name" value="Ice-binding_C"/>
</dbReference>
<feature type="domain" description="Ice-binding protein C-terminal" evidence="1">
    <location>
        <begin position="395"/>
        <end position="413"/>
    </location>
</feature>
<gene>
    <name evidence="2" type="ORF">C4541_11980</name>
</gene>
<evidence type="ECO:0000259" key="1">
    <source>
        <dbReference type="Pfam" id="PF07589"/>
    </source>
</evidence>
<reference evidence="2 3" key="1">
    <citation type="journal article" date="2017" name="ISME J.">
        <title>Energy and carbon metabolisms in a deep terrestrial subsurface fluid microbial community.</title>
        <authorList>
            <person name="Momper L."/>
            <person name="Jungbluth S.P."/>
            <person name="Lee M.D."/>
            <person name="Amend J.P."/>
        </authorList>
    </citation>
    <scope>NUCLEOTIDE SEQUENCE [LARGE SCALE GENOMIC DNA]</scope>
    <source>
        <strain evidence="2">SURF_26</strain>
    </source>
</reference>
<protein>
    <submittedName>
        <fullName evidence="2">PEP-CTERM sorting domain-containing protein</fullName>
    </submittedName>
</protein>
<dbReference type="NCBIfam" id="TIGR02595">
    <property type="entry name" value="PEP_CTERM"/>
    <property type="match status" value="1"/>
</dbReference>
<proteinExistence type="predicted"/>
<dbReference type="EMBL" id="QZJZ01000093">
    <property type="protein sequence ID" value="RJP56573.1"/>
    <property type="molecule type" value="Genomic_DNA"/>
</dbReference>
<dbReference type="Pfam" id="PF07589">
    <property type="entry name" value="PEP-CTERM"/>
    <property type="match status" value="1"/>
</dbReference>
<sequence length="421" mass="46103">MWGVICIYLFRHCRKFNMQMEATMKKHQCCILFLILLLAVNAWGVGISNIEFYQADWYDGDGVLQVSSSSWGRMDFDLDPDASSIYYLNVAAAQSTASASWIVQNMPLFSADIGSVADRLSVDFDIKELGISVGDALGSINMTYSISASVLASIPVGGASVYSVSSIDYLMAGGTKGDNSFGDVGSPAGHKATEEVAKTDVIQHKNVPGVQEGNKRCLAGALARSMGWLNVEYKAGSAKTAQDFYNDLRAKDVGSQTGDAKVTSYEDDIKEKDKQLQSLHVSETKIGDLDNRLGAIEGVKEDSTTDLIEWLKKELKTEDVELDYGRHIVTITGFYKQGGKTFVKFRDDEKQGDDTKGDTTEKEAELYKEMDKYYFRVKDSGSSFQVKALISESFIPEPASMILLGLGLVMGAVKALLRKQG</sequence>
<name>A0A3A4QWB7_9BACT</name>
<evidence type="ECO:0000313" key="2">
    <source>
        <dbReference type="EMBL" id="RJP56573.1"/>
    </source>
</evidence>
<organism evidence="2 3">
    <name type="scientific">Candidatus Auribacter fodinae</name>
    <dbReference type="NCBI Taxonomy" id="2093366"/>
    <lineage>
        <taxon>Bacteria</taxon>
        <taxon>Pseudomonadati</taxon>
        <taxon>Candidatus Auribacterota</taxon>
        <taxon>Candidatus Auribacteria</taxon>
        <taxon>Candidatus Auribacterales</taxon>
        <taxon>Candidatus Auribacteraceae</taxon>
        <taxon>Candidatus Auribacter</taxon>
    </lineage>
</organism>
<evidence type="ECO:0000313" key="3">
    <source>
        <dbReference type="Proteomes" id="UP000266426"/>
    </source>
</evidence>
<comment type="caution">
    <text evidence="2">The sequence shown here is derived from an EMBL/GenBank/DDBJ whole genome shotgun (WGS) entry which is preliminary data.</text>
</comment>
<accession>A0A3A4QWB7</accession>
<dbReference type="AlphaFoldDB" id="A0A3A4QWB7"/>
<dbReference type="Proteomes" id="UP000266426">
    <property type="component" value="Unassembled WGS sequence"/>
</dbReference>